<dbReference type="PANTHER" id="PTHR13693:SF100">
    <property type="entry name" value="8-AMINO-7-OXONONANOATE SYNTHASE"/>
    <property type="match status" value="1"/>
</dbReference>
<dbReference type="InterPro" id="IPR015424">
    <property type="entry name" value="PyrdxlP-dep_Trfase"/>
</dbReference>
<name>A0A7T0C3I7_9BACT</name>
<dbReference type="KEGG" id="nva:G3M78_11005"/>
<dbReference type="EMBL" id="CP048620">
    <property type="protein sequence ID" value="QPJ65892.1"/>
    <property type="molecule type" value="Genomic_DNA"/>
</dbReference>
<comment type="similarity">
    <text evidence="3">Belongs to the class-II pyridoxal-phosphate-dependent aminotransferase family. BioF subfamily.</text>
</comment>
<gene>
    <name evidence="14" type="ORF">G3M78_11005</name>
</gene>
<dbReference type="Gene3D" id="3.40.640.10">
    <property type="entry name" value="Type I PLP-dependent aspartate aminotransferase-like (Major domain)"/>
    <property type="match status" value="1"/>
</dbReference>
<proteinExistence type="inferred from homology"/>
<dbReference type="InterPro" id="IPR015422">
    <property type="entry name" value="PyrdxlP-dep_Trfase_small"/>
</dbReference>
<evidence type="ECO:0000256" key="5">
    <source>
        <dbReference type="ARBA" id="ARBA00013187"/>
    </source>
</evidence>
<evidence type="ECO:0000256" key="1">
    <source>
        <dbReference type="ARBA" id="ARBA00001933"/>
    </source>
</evidence>
<evidence type="ECO:0000256" key="6">
    <source>
        <dbReference type="ARBA" id="ARBA00022679"/>
    </source>
</evidence>
<feature type="domain" description="Aminotransferase class I/classII large" evidence="13">
    <location>
        <begin position="34"/>
        <end position="374"/>
    </location>
</feature>
<evidence type="ECO:0000256" key="4">
    <source>
        <dbReference type="ARBA" id="ARBA00011738"/>
    </source>
</evidence>
<evidence type="ECO:0000256" key="2">
    <source>
        <dbReference type="ARBA" id="ARBA00004746"/>
    </source>
</evidence>
<protein>
    <recommendedName>
        <fullName evidence="5">8-amino-7-oxononanoate synthase</fullName>
        <ecNumber evidence="5">2.3.1.47</ecNumber>
    </recommendedName>
    <alternativeName>
        <fullName evidence="9">7-keto-8-amino-pelargonic acid synthase</fullName>
    </alternativeName>
    <alternativeName>
        <fullName evidence="10">8-amino-7-ketopelargonate synthase</fullName>
    </alternativeName>
</protein>
<evidence type="ECO:0000256" key="9">
    <source>
        <dbReference type="ARBA" id="ARBA00032610"/>
    </source>
</evidence>
<dbReference type="InterPro" id="IPR015421">
    <property type="entry name" value="PyrdxlP-dep_Trfase_major"/>
</dbReference>
<evidence type="ECO:0000313" key="14">
    <source>
        <dbReference type="EMBL" id="QPJ65892.1"/>
    </source>
</evidence>
<dbReference type="InterPro" id="IPR004839">
    <property type="entry name" value="Aminotransferase_I/II_large"/>
</dbReference>
<evidence type="ECO:0000256" key="8">
    <source>
        <dbReference type="ARBA" id="ARBA00022898"/>
    </source>
</evidence>
<dbReference type="Pfam" id="PF00155">
    <property type="entry name" value="Aminotran_1_2"/>
    <property type="match status" value="1"/>
</dbReference>
<evidence type="ECO:0000256" key="10">
    <source>
        <dbReference type="ARBA" id="ARBA00033381"/>
    </source>
</evidence>
<dbReference type="EC" id="2.3.1.47" evidence="5"/>
<comment type="cofactor">
    <cofactor evidence="1 12">
        <name>pyridoxal 5'-phosphate</name>
        <dbReference type="ChEBI" id="CHEBI:597326"/>
    </cofactor>
</comment>
<dbReference type="AlphaFoldDB" id="A0A7T0C3I7"/>
<comment type="pathway">
    <text evidence="2">Cofactor biosynthesis; biotin biosynthesis.</text>
</comment>
<keyword evidence="8 12" id="KW-0663">Pyridoxal phosphate</keyword>
<dbReference type="SUPFAM" id="SSF53383">
    <property type="entry name" value="PLP-dependent transferases"/>
    <property type="match status" value="1"/>
</dbReference>
<evidence type="ECO:0000256" key="3">
    <source>
        <dbReference type="ARBA" id="ARBA00010008"/>
    </source>
</evidence>
<organism evidence="14 15">
    <name type="scientific">Candidatus Nitrohelix vancouverensis</name>
    <dbReference type="NCBI Taxonomy" id="2705534"/>
    <lineage>
        <taxon>Bacteria</taxon>
        <taxon>Pseudomonadati</taxon>
        <taxon>Nitrospinota/Tectimicrobiota group</taxon>
        <taxon>Nitrospinota</taxon>
        <taxon>Nitrospinia</taxon>
        <taxon>Nitrospinales</taxon>
        <taxon>Nitrospinaceae</taxon>
        <taxon>Candidatus Nitrohelix</taxon>
    </lineage>
</organism>
<sequence length="381" mass="42608">MNSQEIFYKRLEEALNERRDQNRFRSTQTRPSGVLDLCANDYLGMRRHPLVYEKGLAAAQTYGAGSGASPLLGGFHPCHEALLEQLKVWKQKPHGMLFNTGFMANQALLKRLPGPDDLILCDRLIHHSMIQALDRSQTRFKRYEHLKLDALENELKKAAGDYQTLFVVSESVFSMDGDYPDLKRLAQLRKEYGFIWILDEAHGTGVYGAKGAGLAEEMGVADSVDILIGTLGKAIGSMGAYVLSQRKGVIDYLSNHAGEYIYSTFLPPFAVGAASAAIELIQKASPDRQRLRERAVEVRQELTRIGYEVNPFDSPIIPVMIGDSEKAVELSRRFLEENILIGAVRPPTVPVGTERLRLSLHTGLSDTDIQRMIDLFSKWKA</sequence>
<comment type="catalytic activity">
    <reaction evidence="11">
        <text>6-carboxyhexanoyl-[ACP] + L-alanine + H(+) = (8S)-8-amino-7-oxononanoate + holo-[ACP] + CO2</text>
        <dbReference type="Rhea" id="RHEA:42288"/>
        <dbReference type="Rhea" id="RHEA-COMP:9685"/>
        <dbReference type="Rhea" id="RHEA-COMP:9955"/>
        <dbReference type="ChEBI" id="CHEBI:15378"/>
        <dbReference type="ChEBI" id="CHEBI:16526"/>
        <dbReference type="ChEBI" id="CHEBI:57972"/>
        <dbReference type="ChEBI" id="CHEBI:64479"/>
        <dbReference type="ChEBI" id="CHEBI:78846"/>
        <dbReference type="ChEBI" id="CHEBI:149468"/>
        <dbReference type="EC" id="2.3.1.47"/>
    </reaction>
</comment>
<evidence type="ECO:0000256" key="7">
    <source>
        <dbReference type="ARBA" id="ARBA00022756"/>
    </source>
</evidence>
<dbReference type="GO" id="GO:0030170">
    <property type="term" value="F:pyridoxal phosphate binding"/>
    <property type="evidence" value="ECO:0007669"/>
    <property type="project" value="InterPro"/>
</dbReference>
<evidence type="ECO:0000256" key="12">
    <source>
        <dbReference type="RuleBase" id="RU003693"/>
    </source>
</evidence>
<dbReference type="PROSITE" id="PS00599">
    <property type="entry name" value="AA_TRANSFER_CLASS_2"/>
    <property type="match status" value="1"/>
</dbReference>
<dbReference type="GO" id="GO:0009102">
    <property type="term" value="P:biotin biosynthetic process"/>
    <property type="evidence" value="ECO:0007669"/>
    <property type="project" value="UniProtKB-KW"/>
</dbReference>
<evidence type="ECO:0000256" key="11">
    <source>
        <dbReference type="ARBA" id="ARBA00047715"/>
    </source>
</evidence>
<dbReference type="Proteomes" id="UP000594464">
    <property type="component" value="Chromosome"/>
</dbReference>
<evidence type="ECO:0000259" key="13">
    <source>
        <dbReference type="Pfam" id="PF00155"/>
    </source>
</evidence>
<keyword evidence="6" id="KW-0808">Transferase</keyword>
<dbReference type="PANTHER" id="PTHR13693">
    <property type="entry name" value="CLASS II AMINOTRANSFERASE/8-AMINO-7-OXONONANOATE SYNTHASE"/>
    <property type="match status" value="1"/>
</dbReference>
<keyword evidence="7" id="KW-0093">Biotin biosynthesis</keyword>
<accession>A0A7T0C3I7</accession>
<dbReference type="Gene3D" id="3.90.1150.10">
    <property type="entry name" value="Aspartate Aminotransferase, domain 1"/>
    <property type="match status" value="1"/>
</dbReference>
<reference evidence="15" key="1">
    <citation type="submission" date="2020-02" db="EMBL/GenBank/DDBJ databases">
        <title>Genomic and physiological characterization of two novel Nitrospinaceae genera.</title>
        <authorList>
            <person name="Mueller A.J."/>
            <person name="Jung M.-Y."/>
            <person name="Strachan C.R."/>
            <person name="Herbold C.W."/>
            <person name="Kirkegaard R.H."/>
            <person name="Daims H."/>
        </authorList>
    </citation>
    <scope>NUCLEOTIDE SEQUENCE [LARGE SCALE GENOMIC DNA]</scope>
</reference>
<dbReference type="InterPro" id="IPR001917">
    <property type="entry name" value="Aminotrans_II_pyridoxalP_BS"/>
</dbReference>
<dbReference type="GO" id="GO:0008710">
    <property type="term" value="F:8-amino-7-oxononanoate synthase activity"/>
    <property type="evidence" value="ECO:0007669"/>
    <property type="project" value="UniProtKB-EC"/>
</dbReference>
<comment type="subunit">
    <text evidence="4">Homodimer.</text>
</comment>
<evidence type="ECO:0000313" key="15">
    <source>
        <dbReference type="Proteomes" id="UP000594464"/>
    </source>
</evidence>
<dbReference type="InterPro" id="IPR050087">
    <property type="entry name" value="AON_synthase_class-II"/>
</dbReference>